<dbReference type="SMART" id="SM00028">
    <property type="entry name" value="TPR"/>
    <property type="match status" value="3"/>
</dbReference>
<evidence type="ECO:0000256" key="3">
    <source>
        <dbReference type="PROSITE-ProRule" id="PRU00339"/>
    </source>
</evidence>
<keyword evidence="5" id="KW-0812">Transmembrane</keyword>
<dbReference type="GO" id="GO:0051879">
    <property type="term" value="F:Hsp90 protein binding"/>
    <property type="evidence" value="ECO:0007669"/>
    <property type="project" value="TreeGrafter"/>
</dbReference>
<evidence type="ECO:0000256" key="2">
    <source>
        <dbReference type="ARBA" id="ARBA00022803"/>
    </source>
</evidence>
<evidence type="ECO:0000313" key="7">
    <source>
        <dbReference type="Proteomes" id="UP000626109"/>
    </source>
</evidence>
<feature type="compositionally biased region" description="Low complexity" evidence="4">
    <location>
        <begin position="352"/>
        <end position="367"/>
    </location>
</feature>
<proteinExistence type="predicted"/>
<comment type="caution">
    <text evidence="6">The sequence shown here is derived from an EMBL/GenBank/DDBJ whole genome shotgun (WGS) entry which is preliminary data.</text>
</comment>
<accession>A0A813JJ42</accession>
<organism evidence="6 7">
    <name type="scientific">Polarella glacialis</name>
    <name type="common">Dinoflagellate</name>
    <dbReference type="NCBI Taxonomy" id="89957"/>
    <lineage>
        <taxon>Eukaryota</taxon>
        <taxon>Sar</taxon>
        <taxon>Alveolata</taxon>
        <taxon>Dinophyceae</taxon>
        <taxon>Suessiales</taxon>
        <taxon>Suessiaceae</taxon>
        <taxon>Polarella</taxon>
    </lineage>
</organism>
<dbReference type="PANTHER" id="PTHR22904:SF523">
    <property type="entry name" value="STRESS-INDUCED-PHOSPHOPROTEIN 1"/>
    <property type="match status" value="1"/>
</dbReference>
<dbReference type="AlphaFoldDB" id="A0A813JJ42"/>
<evidence type="ECO:0000256" key="4">
    <source>
        <dbReference type="SAM" id="MobiDB-lite"/>
    </source>
</evidence>
<feature type="repeat" description="TPR" evidence="3">
    <location>
        <begin position="3"/>
        <end position="36"/>
    </location>
</feature>
<dbReference type="InterPro" id="IPR011990">
    <property type="entry name" value="TPR-like_helical_dom_sf"/>
</dbReference>
<feature type="transmembrane region" description="Helical" evidence="5">
    <location>
        <begin position="401"/>
        <end position="424"/>
    </location>
</feature>
<keyword evidence="2 3" id="KW-0802">TPR repeat</keyword>
<dbReference type="InterPro" id="IPR019734">
    <property type="entry name" value="TPR_rpt"/>
</dbReference>
<evidence type="ECO:0000313" key="6">
    <source>
        <dbReference type="EMBL" id="CAE8681365.1"/>
    </source>
</evidence>
<keyword evidence="5" id="KW-0472">Membrane</keyword>
<dbReference type="SUPFAM" id="SSF48452">
    <property type="entry name" value="TPR-like"/>
    <property type="match status" value="1"/>
</dbReference>
<keyword evidence="5" id="KW-1133">Transmembrane helix</keyword>
<dbReference type="EMBL" id="CAJNNW010025948">
    <property type="protein sequence ID" value="CAE8681365.1"/>
    <property type="molecule type" value="Genomic_DNA"/>
</dbReference>
<protein>
    <submittedName>
        <fullName evidence="6">Uncharacterized protein</fullName>
    </submittedName>
</protein>
<reference evidence="6" key="1">
    <citation type="submission" date="2021-02" db="EMBL/GenBank/DDBJ databases">
        <authorList>
            <person name="Dougan E. K."/>
            <person name="Rhodes N."/>
            <person name="Thang M."/>
            <person name="Chan C."/>
        </authorList>
    </citation>
    <scope>NUCLEOTIDE SEQUENCE</scope>
</reference>
<keyword evidence="1" id="KW-0677">Repeat</keyword>
<dbReference type="Gene3D" id="1.25.40.10">
    <property type="entry name" value="Tetratricopeptide repeat domain"/>
    <property type="match status" value="1"/>
</dbReference>
<name>A0A813JJ42_POLGL</name>
<evidence type="ECO:0000256" key="5">
    <source>
        <dbReference type="SAM" id="Phobius"/>
    </source>
</evidence>
<sequence length="429" mass="46223">MSASELKDEGNAKFKAGEFSAAVEAYTRSLDLEPDQHLCFSNRSAAYLKLGNSAEEALKDANRCVELVPGFAKGYSRQAAALQELKRWDEALAVCERGFAETSDSMLQVALTEVRSRSFVDKLLGVWHGRVTEALGGYEQEMEFLDDASVRVEVLGRSIVGRYWVDGGADPKHLNIQVPMQDIPPGMPPPPPVPYIAKIDDNGLHVCCPYMKMERPTAFEGPGYCLMAKGSVQKAAGSDISHLSRDEKLRECAKDLIDALPNRKLEEVQQSDSEEDTRDKLMAQVKFESSMFAVQQKFGEDIMKDVLNATKASPDSAGVAVPEALANSSELNDLIAKLRVCGILDEPTAAKAMASQPVPSPSSAPSRAPKEPASEATSSAPRPPPKSPEDDKQSQAGSSGISAATAGVIALSLTAAAAVALLLFRRQRR</sequence>
<feature type="region of interest" description="Disordered" evidence="4">
    <location>
        <begin position="351"/>
        <end position="400"/>
    </location>
</feature>
<dbReference type="PANTHER" id="PTHR22904">
    <property type="entry name" value="TPR REPEAT CONTAINING PROTEIN"/>
    <property type="match status" value="1"/>
</dbReference>
<evidence type="ECO:0000256" key="1">
    <source>
        <dbReference type="ARBA" id="ARBA00022737"/>
    </source>
</evidence>
<gene>
    <name evidence="6" type="ORF">PGLA2088_LOCUS22400</name>
</gene>
<dbReference type="Proteomes" id="UP000626109">
    <property type="component" value="Unassembled WGS sequence"/>
</dbReference>
<dbReference type="PROSITE" id="PS50005">
    <property type="entry name" value="TPR"/>
    <property type="match status" value="1"/>
</dbReference>